<dbReference type="AlphaFoldDB" id="A0A126R3R7"/>
<dbReference type="KEGG" id="mol:YLM1_1750"/>
<accession>A0A126R3R7</accession>
<reference evidence="1 2" key="1">
    <citation type="journal article" date="2016" name="Genome Announc.">
        <title>Draft Genome Sequence of the Rumen Methanogen Methanobrevibacter olleyae YLM1.</title>
        <authorList>
            <person name="Kelly W.J."/>
            <person name="Li D."/>
            <person name="Lambie S.C."/>
            <person name="Cox F."/>
            <person name="Attwood G.T."/>
            <person name="Altermann E."/>
            <person name="Leahy S.C."/>
        </authorList>
    </citation>
    <scope>NUCLEOTIDE SEQUENCE [LARGE SCALE GENOMIC DNA]</scope>
    <source>
        <strain evidence="1 2">YLM1</strain>
    </source>
</reference>
<dbReference type="EMBL" id="CP014265">
    <property type="protein sequence ID" value="AMK16305.1"/>
    <property type="molecule type" value="Genomic_DNA"/>
</dbReference>
<evidence type="ECO:0000313" key="2">
    <source>
        <dbReference type="Proteomes" id="UP000066376"/>
    </source>
</evidence>
<protein>
    <submittedName>
        <fullName evidence="1">Uncharacterized protein</fullName>
    </submittedName>
</protein>
<evidence type="ECO:0000313" key="1">
    <source>
        <dbReference type="EMBL" id="AMK16305.1"/>
    </source>
</evidence>
<dbReference type="RefSeq" id="WP_067148654.1">
    <property type="nucleotide sequence ID" value="NZ_CP014265.1"/>
</dbReference>
<sequence>MVATSYNRGHKVYYNEELGEWLYCDDNSSTSVERPCARCGRMATNEGYDSCVGHIEGATSVCCGHGIKKPIMKWEEV</sequence>
<dbReference type="PATRIC" id="fig|294671.3.peg.1819"/>
<reference evidence="2" key="2">
    <citation type="submission" date="2016-02" db="EMBL/GenBank/DDBJ databases">
        <title>The draft genome sequence of the rumen methanogen Methanobrevibacter olleyae YLM1.</title>
        <authorList>
            <consortium name="New Zealand Agricultural Greenhouse Gas Research Centre/Pastoral Greenhouse Gas Research Consortium"/>
            <person name="Kelly W.J."/>
            <person name="Li D."/>
            <person name="Lambie S.C."/>
            <person name="Attwood G.T."/>
            <person name="Altermann E."/>
            <person name="Leahy S.C."/>
        </authorList>
    </citation>
    <scope>NUCLEOTIDE SEQUENCE [LARGE SCALE GENOMIC DNA]</scope>
    <source>
        <strain evidence="2">YLM1</strain>
    </source>
</reference>
<name>A0A126R3R7_METOL</name>
<dbReference type="GeneID" id="28490059"/>
<dbReference type="STRING" id="294671.YLM1_1750"/>
<dbReference type="Proteomes" id="UP000066376">
    <property type="component" value="Chromosome"/>
</dbReference>
<keyword evidence="2" id="KW-1185">Reference proteome</keyword>
<proteinExistence type="predicted"/>
<organism evidence="1 2">
    <name type="scientific">Methanobrevibacter olleyae</name>
    <dbReference type="NCBI Taxonomy" id="294671"/>
    <lineage>
        <taxon>Archaea</taxon>
        <taxon>Methanobacteriati</taxon>
        <taxon>Methanobacteriota</taxon>
        <taxon>Methanomada group</taxon>
        <taxon>Methanobacteria</taxon>
        <taxon>Methanobacteriales</taxon>
        <taxon>Methanobacteriaceae</taxon>
        <taxon>Methanobrevibacter</taxon>
    </lineage>
</organism>
<gene>
    <name evidence="1" type="ORF">YLM1_1750</name>
</gene>